<dbReference type="InterPro" id="IPR016181">
    <property type="entry name" value="Acyl_CoA_acyltransferase"/>
</dbReference>
<dbReference type="EMBL" id="ASHR01000033">
    <property type="protein sequence ID" value="ERG63325.1"/>
    <property type="molecule type" value="Genomic_DNA"/>
</dbReference>
<name>U1MRP8_9MICO</name>
<comment type="caution">
    <text evidence="1">The sequence shown here is derived from an EMBL/GenBank/DDBJ whole genome shotgun (WGS) entry which is preliminary data.</text>
</comment>
<dbReference type="OrthoDB" id="4119890at2"/>
<dbReference type="Proteomes" id="UP000016462">
    <property type="component" value="Unassembled WGS sequence"/>
</dbReference>
<dbReference type="RefSeq" id="WP_021011455.1">
    <property type="nucleotide sequence ID" value="NZ_ASHR01000033.1"/>
</dbReference>
<dbReference type="AlphaFoldDB" id="U1MRP8"/>
<keyword evidence="2" id="KW-1185">Reference proteome</keyword>
<dbReference type="SUPFAM" id="SSF55729">
    <property type="entry name" value="Acyl-CoA N-acyltransferases (Nat)"/>
    <property type="match status" value="1"/>
</dbReference>
<accession>U1MRP8</accession>
<evidence type="ECO:0008006" key="3">
    <source>
        <dbReference type="Google" id="ProtNLM"/>
    </source>
</evidence>
<organism evidence="1 2">
    <name type="scientific">Agrococcus pavilionensis RW1</name>
    <dbReference type="NCBI Taxonomy" id="1330458"/>
    <lineage>
        <taxon>Bacteria</taxon>
        <taxon>Bacillati</taxon>
        <taxon>Actinomycetota</taxon>
        <taxon>Actinomycetes</taxon>
        <taxon>Micrococcales</taxon>
        <taxon>Microbacteriaceae</taxon>
        <taxon>Agrococcus</taxon>
    </lineage>
</organism>
<protein>
    <recommendedName>
        <fullName evidence="3">N-acetyltransferase domain-containing protein</fullName>
    </recommendedName>
</protein>
<dbReference type="Gene3D" id="3.40.630.30">
    <property type="match status" value="1"/>
</dbReference>
<evidence type="ECO:0000313" key="1">
    <source>
        <dbReference type="EMBL" id="ERG63325.1"/>
    </source>
</evidence>
<proteinExistence type="predicted"/>
<sequence length="358" mass="39187">MQIDIRPAAPLPDDGDAAAPGDELRLAYELNERANAARFGEGIYVNTLPEFTALLRSDETERIDVLYAWLGARIVGDVTIYANLIDSTEVADVGIQLDPTLPHGERTELAEALVARGIDEAIALGRSTIVASTVGARTGPVTARTGHGAANPTHPEVAPLVARGFELEQVYRVSVADLARLSDLDARHAAGLERASGYELVRWIGETPAEHREGMRMLHERMSVDAPVAGLAWEPESWDDARLTAFEQGKQGGGRSLMTVAARKRSTGELAGFSTLILPTTGDVARQHDTLVTQPHRGHGLGMLLKLDNMLRLRELRPELTRIVTWNAEENRPMLAVNERCGFEPIAYEAQWQRKDAR</sequence>
<gene>
    <name evidence="1" type="ORF">L332_02520</name>
</gene>
<evidence type="ECO:0000313" key="2">
    <source>
        <dbReference type="Proteomes" id="UP000016462"/>
    </source>
</evidence>
<reference evidence="1 2" key="1">
    <citation type="journal article" date="2013" name="Genome Announc.">
        <title>First draft genome sequence from a member of the genus agrococcus, isolated from modern microbialites.</title>
        <authorList>
            <person name="White R.A.III."/>
            <person name="Grassa C.J."/>
            <person name="Suttle C.A."/>
        </authorList>
    </citation>
    <scope>NUCLEOTIDE SEQUENCE [LARGE SCALE GENOMIC DNA]</scope>
    <source>
        <strain evidence="1 2">RW1</strain>
    </source>
</reference>